<reference evidence="2" key="2">
    <citation type="submission" date="2022-01" db="EMBL/GenBank/DDBJ databases">
        <authorList>
            <person name="Yamashiro T."/>
            <person name="Shiraishi A."/>
            <person name="Satake H."/>
            <person name="Nakayama K."/>
        </authorList>
    </citation>
    <scope>NUCLEOTIDE SEQUENCE</scope>
</reference>
<accession>A0ABQ4XUL2</accession>
<feature type="signal peptide" evidence="1">
    <location>
        <begin position="1"/>
        <end position="21"/>
    </location>
</feature>
<evidence type="ECO:0000256" key="1">
    <source>
        <dbReference type="SAM" id="SignalP"/>
    </source>
</evidence>
<reference evidence="2" key="1">
    <citation type="journal article" date="2022" name="Int. J. Mol. Sci.">
        <title>Draft Genome of Tanacetum Coccineum: Genomic Comparison of Closely Related Tanacetum-Family Plants.</title>
        <authorList>
            <person name="Yamashiro T."/>
            <person name="Shiraishi A."/>
            <person name="Nakayama K."/>
            <person name="Satake H."/>
        </authorList>
    </citation>
    <scope>NUCLEOTIDE SEQUENCE</scope>
</reference>
<dbReference type="PANTHER" id="PTHR21529:SF4">
    <property type="entry name" value="TPR AND ANKYRIN REPEAT-CONTAINING PROTEIN 1"/>
    <property type="match status" value="1"/>
</dbReference>
<protein>
    <submittedName>
        <fullName evidence="2">UvrD-like helicase, ATP-binding domain, P-loop containing nucleoside triphosphate hydrolase</fullName>
    </submittedName>
</protein>
<name>A0ABQ4XUL2_9ASTR</name>
<sequence length="287" mass="32873">MFFICCVLLLFKNLELPRSWAASEDIIRFCKPSKCEGEYEVSEGRSCVENSKVSESWLLMKFYSLSSGLVNHLLLKTQKWKWQTNIISFRKSSFIIRRSGTRITTMLTMKLFKNEQNIRVASVGVGAAERSHVRDTDVIDGKWVSLEAMSELKSWAASEDIIRFCKPSKCEGEYEVSEGRSYVENSKVSESWLLMKFYLSSGHVNHLLSKSEVDLPMEVADEHMDIISFRKSSFIIRRSGTRKTTILTMKLFQNEQNICVASVEVGAVERSHVTDTDVIHGKWGLNR</sequence>
<proteinExistence type="predicted"/>
<organism evidence="2 3">
    <name type="scientific">Tanacetum coccineum</name>
    <dbReference type="NCBI Taxonomy" id="301880"/>
    <lineage>
        <taxon>Eukaryota</taxon>
        <taxon>Viridiplantae</taxon>
        <taxon>Streptophyta</taxon>
        <taxon>Embryophyta</taxon>
        <taxon>Tracheophyta</taxon>
        <taxon>Spermatophyta</taxon>
        <taxon>Magnoliopsida</taxon>
        <taxon>eudicotyledons</taxon>
        <taxon>Gunneridae</taxon>
        <taxon>Pentapetalae</taxon>
        <taxon>asterids</taxon>
        <taxon>campanulids</taxon>
        <taxon>Asterales</taxon>
        <taxon>Asteraceae</taxon>
        <taxon>Asteroideae</taxon>
        <taxon>Anthemideae</taxon>
        <taxon>Anthemidinae</taxon>
        <taxon>Tanacetum</taxon>
    </lineage>
</organism>
<comment type="caution">
    <text evidence="2">The sequence shown here is derived from an EMBL/GenBank/DDBJ whole genome shotgun (WGS) entry which is preliminary data.</text>
</comment>
<keyword evidence="3" id="KW-1185">Reference proteome</keyword>
<dbReference type="PANTHER" id="PTHR21529">
    <property type="entry name" value="MAMMARY TURMOR VIRUS RECEPTOR HOMOLOG 1, 2 MTVR1, 2"/>
    <property type="match status" value="1"/>
</dbReference>
<evidence type="ECO:0000313" key="3">
    <source>
        <dbReference type="Proteomes" id="UP001151760"/>
    </source>
</evidence>
<evidence type="ECO:0000313" key="2">
    <source>
        <dbReference type="EMBL" id="GJS69103.1"/>
    </source>
</evidence>
<gene>
    <name evidence="2" type="ORF">Tco_0701944</name>
</gene>
<dbReference type="InterPro" id="IPR039904">
    <property type="entry name" value="TRANK1"/>
</dbReference>
<keyword evidence="1" id="KW-0732">Signal</keyword>
<dbReference type="EMBL" id="BQNB010009839">
    <property type="protein sequence ID" value="GJS69103.1"/>
    <property type="molecule type" value="Genomic_DNA"/>
</dbReference>
<feature type="chain" id="PRO_5047285749" evidence="1">
    <location>
        <begin position="22"/>
        <end position="287"/>
    </location>
</feature>
<dbReference type="Proteomes" id="UP001151760">
    <property type="component" value="Unassembled WGS sequence"/>
</dbReference>